<evidence type="ECO:0000313" key="4">
    <source>
        <dbReference type="Proteomes" id="UP001054857"/>
    </source>
</evidence>
<sequence>MAGNLRTPLVPKEGYEGASAPQDPGYPQYAGPSGSSSAQPVTGYPVIGPSYGPSSAYPTIPPVGPGFQPYPPAGASGAHTGPVDAPPIIICRHDHHHCHPERAACGGCHRLVVPEPQKESGLCSFISAVGLCASGCWPCACLPFCCNTTKDTVYRCPNCSMEIYRRRAPFE</sequence>
<accession>A0AAD3HNN7</accession>
<dbReference type="SMART" id="SM00714">
    <property type="entry name" value="LITAF"/>
    <property type="match status" value="1"/>
</dbReference>
<proteinExistence type="predicted"/>
<feature type="domain" description="LITAF" evidence="2">
    <location>
        <begin position="85"/>
        <end position="168"/>
    </location>
</feature>
<reference evidence="3 4" key="1">
    <citation type="journal article" date="2021" name="Sci. Rep.">
        <title>Genome sequencing of the multicellular alga Astrephomene provides insights into convergent evolution of germ-soma differentiation.</title>
        <authorList>
            <person name="Yamashita S."/>
            <person name="Yamamoto K."/>
            <person name="Matsuzaki R."/>
            <person name="Suzuki S."/>
            <person name="Yamaguchi H."/>
            <person name="Hirooka S."/>
            <person name="Minakuchi Y."/>
            <person name="Miyagishima S."/>
            <person name="Kawachi M."/>
            <person name="Toyoda A."/>
            <person name="Nozaki H."/>
        </authorList>
    </citation>
    <scope>NUCLEOTIDE SEQUENCE [LARGE SCALE GENOMIC DNA]</scope>
    <source>
        <strain evidence="3 4">NIES-4017</strain>
    </source>
</reference>
<dbReference type="InterPro" id="IPR006629">
    <property type="entry name" value="LITAF"/>
</dbReference>
<evidence type="ECO:0000256" key="1">
    <source>
        <dbReference type="SAM" id="MobiDB-lite"/>
    </source>
</evidence>
<dbReference type="EMBL" id="BMAR01000022">
    <property type="protein sequence ID" value="GFR48124.1"/>
    <property type="molecule type" value="Genomic_DNA"/>
</dbReference>
<gene>
    <name evidence="3" type="ORF">Agub_g9951</name>
</gene>
<evidence type="ECO:0000259" key="2">
    <source>
        <dbReference type="PROSITE" id="PS51837"/>
    </source>
</evidence>
<dbReference type="Pfam" id="PF10601">
    <property type="entry name" value="zf-LITAF-like"/>
    <property type="match status" value="1"/>
</dbReference>
<organism evidence="3 4">
    <name type="scientific">Astrephomene gubernaculifera</name>
    <dbReference type="NCBI Taxonomy" id="47775"/>
    <lineage>
        <taxon>Eukaryota</taxon>
        <taxon>Viridiplantae</taxon>
        <taxon>Chlorophyta</taxon>
        <taxon>core chlorophytes</taxon>
        <taxon>Chlorophyceae</taxon>
        <taxon>CS clade</taxon>
        <taxon>Chlamydomonadales</taxon>
        <taxon>Astrephomenaceae</taxon>
        <taxon>Astrephomene</taxon>
    </lineage>
</organism>
<name>A0AAD3HNN7_9CHLO</name>
<evidence type="ECO:0000313" key="3">
    <source>
        <dbReference type="EMBL" id="GFR48124.1"/>
    </source>
</evidence>
<dbReference type="PROSITE" id="PS51837">
    <property type="entry name" value="LITAF"/>
    <property type="match status" value="1"/>
</dbReference>
<dbReference type="AlphaFoldDB" id="A0AAD3HNN7"/>
<keyword evidence="4" id="KW-1185">Reference proteome</keyword>
<protein>
    <recommendedName>
        <fullName evidence="2">LITAF domain-containing protein</fullName>
    </recommendedName>
</protein>
<comment type="caution">
    <text evidence="3">The sequence shown here is derived from an EMBL/GenBank/DDBJ whole genome shotgun (WGS) entry which is preliminary data.</text>
</comment>
<feature type="region of interest" description="Disordered" evidence="1">
    <location>
        <begin position="1"/>
        <end position="41"/>
    </location>
</feature>
<dbReference type="Proteomes" id="UP001054857">
    <property type="component" value="Unassembled WGS sequence"/>
</dbReference>